<proteinExistence type="predicted"/>
<name>A0A4R6JWD8_9ACTN</name>
<reference evidence="1 2" key="1">
    <citation type="submission" date="2019-03" db="EMBL/GenBank/DDBJ databases">
        <title>Sequencing the genomes of 1000 actinobacteria strains.</title>
        <authorList>
            <person name="Klenk H.-P."/>
        </authorList>
    </citation>
    <scope>NUCLEOTIDE SEQUENCE [LARGE SCALE GENOMIC DNA]</scope>
    <source>
        <strain evidence="1 2">DSM 43805</strain>
    </source>
</reference>
<protein>
    <recommendedName>
        <fullName evidence="3">Winged helix DNA-binding protein</fullName>
    </recommendedName>
</protein>
<organism evidence="1 2">
    <name type="scientific">Paractinoplanes brasiliensis</name>
    <dbReference type="NCBI Taxonomy" id="52695"/>
    <lineage>
        <taxon>Bacteria</taxon>
        <taxon>Bacillati</taxon>
        <taxon>Actinomycetota</taxon>
        <taxon>Actinomycetes</taxon>
        <taxon>Micromonosporales</taxon>
        <taxon>Micromonosporaceae</taxon>
        <taxon>Paractinoplanes</taxon>
    </lineage>
</organism>
<dbReference type="PANTHER" id="PTHR30528">
    <property type="entry name" value="CYTOPLASMIC PROTEIN"/>
    <property type="match status" value="1"/>
</dbReference>
<dbReference type="OrthoDB" id="9787207at2"/>
<keyword evidence="2" id="KW-1185">Reference proteome</keyword>
<evidence type="ECO:0008006" key="3">
    <source>
        <dbReference type="Google" id="ProtNLM"/>
    </source>
</evidence>
<sequence length="358" mass="40196">MHKNGRVSVALTRAEARRIAVRAQLLALPRPASLDEVLTGLTFLQYDQTAAVAFSHDLILWSRLGSSYRPASLSDGLADRSYVSLRGMIRPMSDIPLFRAEMAAHSAPDSQFGTPGAQHWVDANDRFRRDVLALLDRDGPVPRSGIPDTARVPWGSSGWNNNRNVGMMLECLVVRGEVALADRDGREPLWDLAHRVYPCEVVPLEEALRIRASRLLRSLGIARKIDAGVEAQVEGVRGRWRVEPSFLDGPFEGRTALLSPLDRLIFDRRRMAELFEFDYNLEMYKPAARRRWGYWAMPILHHDRLIGKVDATTDRAHGVLRVDAIHQDEPFSPDVLAAVHTELHDLARWLGVGLDLPA</sequence>
<dbReference type="Pfam" id="PF06224">
    <property type="entry name" value="AlkZ-like"/>
    <property type="match status" value="2"/>
</dbReference>
<dbReference type="AlphaFoldDB" id="A0A4R6JWD8"/>
<gene>
    <name evidence="1" type="ORF">C8E87_4801</name>
</gene>
<dbReference type="PANTHER" id="PTHR30528:SF0">
    <property type="entry name" value="CYTOPLASMIC PROTEIN"/>
    <property type="match status" value="1"/>
</dbReference>
<comment type="caution">
    <text evidence="1">The sequence shown here is derived from an EMBL/GenBank/DDBJ whole genome shotgun (WGS) entry which is preliminary data.</text>
</comment>
<evidence type="ECO:0000313" key="2">
    <source>
        <dbReference type="Proteomes" id="UP000294901"/>
    </source>
</evidence>
<dbReference type="InterPro" id="IPR009351">
    <property type="entry name" value="AlkZ-like"/>
</dbReference>
<dbReference type="EMBL" id="SNWR01000001">
    <property type="protein sequence ID" value="TDO41074.1"/>
    <property type="molecule type" value="Genomic_DNA"/>
</dbReference>
<evidence type="ECO:0000313" key="1">
    <source>
        <dbReference type="EMBL" id="TDO41074.1"/>
    </source>
</evidence>
<accession>A0A4R6JWD8</accession>
<dbReference type="Proteomes" id="UP000294901">
    <property type="component" value="Unassembled WGS sequence"/>
</dbReference>